<dbReference type="InterPro" id="IPR050789">
    <property type="entry name" value="Diverse_Enzym_Activities"/>
</dbReference>
<comment type="caution">
    <text evidence="2">The sequence shown here is derived from an EMBL/GenBank/DDBJ whole genome shotgun (WGS) entry which is preliminary data.</text>
</comment>
<sequence>MKHNGYTTKDIDEFLAQLVPEDSPACLSVALWKHNRMVYQYIKGTYASVRSWRDITPNTPFNIGSITKVITSLVMLRMQERQLLSLQDKIIDYLPSFPHDDVTIEQLMTHSAGYETIQIVLWPKWHERMEEFAAQLVPLLERKYEPGTKTSYFPHSHFFLMQIIEKVSGQRLERIAHRELFQPLNMKHTTYDMRKLKPKNYLLPCTPYLEEGDLRYARLQITGDSNLYSTSHDLLKLAQALLNPSGKSPLSTSLIKQALGYEQHIQSPHTSVFFQKGDGELLSFFSPSHSSSAVGHLGFTGCMFWIDPEQEMAGTILSNMPPLNDAAVYAGLNEILLHWKE</sequence>
<dbReference type="Proteomes" id="UP000318102">
    <property type="component" value="Unassembled WGS sequence"/>
</dbReference>
<evidence type="ECO:0000259" key="1">
    <source>
        <dbReference type="Pfam" id="PF00144"/>
    </source>
</evidence>
<organism evidence="2 3">
    <name type="scientific">Paenibacillus agilis</name>
    <dbReference type="NCBI Taxonomy" id="3020863"/>
    <lineage>
        <taxon>Bacteria</taxon>
        <taxon>Bacillati</taxon>
        <taxon>Bacillota</taxon>
        <taxon>Bacilli</taxon>
        <taxon>Bacillales</taxon>
        <taxon>Paenibacillaceae</taxon>
        <taxon>Paenibacillus</taxon>
    </lineage>
</organism>
<protein>
    <submittedName>
        <fullName evidence="2">Beta-lactamase family protein</fullName>
    </submittedName>
</protein>
<accession>A0A559J2N5</accession>
<proteinExistence type="predicted"/>
<evidence type="ECO:0000313" key="3">
    <source>
        <dbReference type="Proteomes" id="UP000318102"/>
    </source>
</evidence>
<dbReference type="InterPro" id="IPR001466">
    <property type="entry name" value="Beta-lactam-related"/>
</dbReference>
<dbReference type="PANTHER" id="PTHR43283">
    <property type="entry name" value="BETA-LACTAMASE-RELATED"/>
    <property type="match status" value="1"/>
</dbReference>
<dbReference type="InterPro" id="IPR012338">
    <property type="entry name" value="Beta-lactam/transpept-like"/>
</dbReference>
<dbReference type="Gene3D" id="3.40.710.10">
    <property type="entry name" value="DD-peptidase/beta-lactamase superfamily"/>
    <property type="match status" value="1"/>
</dbReference>
<reference evidence="2 3" key="1">
    <citation type="submission" date="2019-07" db="EMBL/GenBank/DDBJ databases">
        <authorList>
            <person name="Kim J."/>
        </authorList>
    </citation>
    <scope>NUCLEOTIDE SEQUENCE [LARGE SCALE GENOMIC DNA]</scope>
    <source>
        <strain evidence="2 3">N4</strain>
    </source>
</reference>
<dbReference type="AlphaFoldDB" id="A0A559J2N5"/>
<dbReference type="Pfam" id="PF00144">
    <property type="entry name" value="Beta-lactamase"/>
    <property type="match status" value="1"/>
</dbReference>
<dbReference type="OrthoDB" id="9770183at2"/>
<name>A0A559J2N5_9BACL</name>
<dbReference type="EMBL" id="VNJK01000001">
    <property type="protein sequence ID" value="TVX94145.1"/>
    <property type="molecule type" value="Genomic_DNA"/>
</dbReference>
<evidence type="ECO:0000313" key="2">
    <source>
        <dbReference type="EMBL" id="TVX94145.1"/>
    </source>
</evidence>
<dbReference type="RefSeq" id="WP_144991260.1">
    <property type="nucleotide sequence ID" value="NZ_VNJK01000001.1"/>
</dbReference>
<gene>
    <name evidence="2" type="ORF">FPZ44_14435</name>
</gene>
<keyword evidence="3" id="KW-1185">Reference proteome</keyword>
<dbReference type="SUPFAM" id="SSF56601">
    <property type="entry name" value="beta-lactamase/transpeptidase-like"/>
    <property type="match status" value="1"/>
</dbReference>
<feature type="domain" description="Beta-lactamase-related" evidence="1">
    <location>
        <begin position="25"/>
        <end position="329"/>
    </location>
</feature>